<reference evidence="2" key="2">
    <citation type="submission" date="2020-09" db="EMBL/GenBank/DDBJ databases">
        <authorList>
            <person name="Sun Q."/>
            <person name="Kim S."/>
        </authorList>
    </citation>
    <scope>NUCLEOTIDE SEQUENCE</scope>
    <source>
        <strain evidence="2">KCTC 32020</strain>
    </source>
</reference>
<dbReference type="Proteomes" id="UP000636453">
    <property type="component" value="Unassembled WGS sequence"/>
</dbReference>
<feature type="chain" id="PRO_5037895583" description="Lipoprotein" evidence="1">
    <location>
        <begin position="26"/>
        <end position="114"/>
    </location>
</feature>
<dbReference type="AlphaFoldDB" id="A0A918YVD6"/>
<evidence type="ECO:0000313" key="3">
    <source>
        <dbReference type="Proteomes" id="UP000636453"/>
    </source>
</evidence>
<dbReference type="EMBL" id="BNCF01000001">
    <property type="protein sequence ID" value="GHE25859.1"/>
    <property type="molecule type" value="Genomic_DNA"/>
</dbReference>
<organism evidence="2 3">
    <name type="scientific">Vulcaniibacterium thermophilum</name>
    <dbReference type="NCBI Taxonomy" id="1169913"/>
    <lineage>
        <taxon>Bacteria</taxon>
        <taxon>Pseudomonadati</taxon>
        <taxon>Pseudomonadota</taxon>
        <taxon>Gammaproteobacteria</taxon>
        <taxon>Lysobacterales</taxon>
        <taxon>Lysobacteraceae</taxon>
        <taxon>Vulcaniibacterium</taxon>
    </lineage>
</organism>
<sequence>MQGGRINPLLALVAAVTLLTACATAADAPSAQADFAGTWSVEWCSKNNPNLDCAGFVVTLVQEGERLSGDFGGALVNLRQVDEGLIVGTVVGRTAVLTAQSNRNGTVVLCAPSG</sequence>
<proteinExistence type="predicted"/>
<reference evidence="2" key="1">
    <citation type="journal article" date="2014" name="Int. J. Syst. Evol. Microbiol.">
        <title>Complete genome sequence of Corynebacterium casei LMG S-19264T (=DSM 44701T), isolated from a smear-ripened cheese.</title>
        <authorList>
            <consortium name="US DOE Joint Genome Institute (JGI-PGF)"/>
            <person name="Walter F."/>
            <person name="Albersmeier A."/>
            <person name="Kalinowski J."/>
            <person name="Ruckert C."/>
        </authorList>
    </citation>
    <scope>NUCLEOTIDE SEQUENCE</scope>
    <source>
        <strain evidence="2">KCTC 32020</strain>
    </source>
</reference>
<accession>A0A918YVD6</accession>
<comment type="caution">
    <text evidence="2">The sequence shown here is derived from an EMBL/GenBank/DDBJ whole genome shotgun (WGS) entry which is preliminary data.</text>
</comment>
<keyword evidence="3" id="KW-1185">Reference proteome</keyword>
<protein>
    <recommendedName>
        <fullName evidence="4">Lipoprotein</fullName>
    </recommendedName>
</protein>
<evidence type="ECO:0008006" key="4">
    <source>
        <dbReference type="Google" id="ProtNLM"/>
    </source>
</evidence>
<keyword evidence="1" id="KW-0732">Signal</keyword>
<name>A0A918YVD6_9GAMM</name>
<evidence type="ECO:0000256" key="1">
    <source>
        <dbReference type="SAM" id="SignalP"/>
    </source>
</evidence>
<dbReference type="RefSeq" id="WP_146472525.1">
    <property type="nucleotide sequence ID" value="NZ_BNCF01000001.1"/>
</dbReference>
<evidence type="ECO:0000313" key="2">
    <source>
        <dbReference type="EMBL" id="GHE25859.1"/>
    </source>
</evidence>
<dbReference type="OrthoDB" id="5984329at2"/>
<gene>
    <name evidence="2" type="ORF">GCM10007167_03530</name>
</gene>
<feature type="signal peptide" evidence="1">
    <location>
        <begin position="1"/>
        <end position="25"/>
    </location>
</feature>